<protein>
    <recommendedName>
        <fullName evidence="5">Coiled-coil domain containing 88C</fullName>
    </recommendedName>
</protein>
<evidence type="ECO:0008006" key="5">
    <source>
        <dbReference type="Google" id="ProtNLM"/>
    </source>
</evidence>
<feature type="coiled-coil region" evidence="1">
    <location>
        <begin position="371"/>
        <end position="455"/>
    </location>
</feature>
<dbReference type="GO" id="GO:0005737">
    <property type="term" value="C:cytoplasm"/>
    <property type="evidence" value="ECO:0007669"/>
    <property type="project" value="TreeGrafter"/>
</dbReference>
<dbReference type="GO" id="GO:0030705">
    <property type="term" value="P:cytoskeleton-dependent intracellular transport"/>
    <property type="evidence" value="ECO:0007669"/>
    <property type="project" value="TreeGrafter"/>
</dbReference>
<feature type="compositionally biased region" description="Basic and acidic residues" evidence="2">
    <location>
        <begin position="258"/>
        <end position="268"/>
    </location>
</feature>
<comment type="caution">
    <text evidence="3">The sequence shown here is derived from an EMBL/GenBank/DDBJ whole genome shotgun (WGS) entry which is preliminary data.</text>
</comment>
<sequence>MTTTENMDALERENQDLRLKNQELSKSVDTLQIMSVQLEGLEQDNLKLRRMVKTMSITRANMAQIEMQNQELEQEEEDLKALSRKWESLELSPQSVSAENMQLRQTLDSSSQKAQALQQELRELQAENLAQQQDLEAQQLANKQLECSEDNKALALEVAWLEKDKKLLEEAGKQPQQQVELEDAILDDRAAKLSIALDQEMAHCKDVATELKELEKNNRHFTKEVTTHMKRLRTLRVDLVLEKVKSEQLNTKLDKLSQELETRGRRQELPLQDNSSHSNAHKDVLKPQVEQGEMETVLNTECGAQQQEQRTDAIAESENQRLRDELDRANFLHHLWKGDREELNTDIRKLENSLHYSQLQLCHLQAQFNQLKEQHQSLDNHSELLSHLKENLEKENHHLMGQLNMLNQQNQELLEQNMKSKEQYYEEQKQSIEQLNALQRNRKKLEEKAREHNEACDPALKKKHHWIGAKAFINFIQQKKEGGRDHLKSASDGTSWPLESSDHTMPSTSQPPESQLEHLEATPSCSKWGEEQDTPKVPSGKAARCIKNPFYRSNRNKKAKSTAAHLTFYKRLWCWSSPAGPSSPEEPLPSSEQKDH</sequence>
<dbReference type="AlphaFoldDB" id="A0A7J8HBW6"/>
<dbReference type="PANTHER" id="PTHR18947">
    <property type="entry name" value="HOOK PROTEINS"/>
    <property type="match status" value="1"/>
</dbReference>
<organism evidence="3 4">
    <name type="scientific">Molossus molossus</name>
    <name type="common">Pallas' mastiff bat</name>
    <name type="synonym">Vespertilio molossus</name>
    <dbReference type="NCBI Taxonomy" id="27622"/>
    <lineage>
        <taxon>Eukaryota</taxon>
        <taxon>Metazoa</taxon>
        <taxon>Chordata</taxon>
        <taxon>Craniata</taxon>
        <taxon>Vertebrata</taxon>
        <taxon>Euteleostomi</taxon>
        <taxon>Mammalia</taxon>
        <taxon>Eutheria</taxon>
        <taxon>Laurasiatheria</taxon>
        <taxon>Chiroptera</taxon>
        <taxon>Yangochiroptera</taxon>
        <taxon>Molossidae</taxon>
        <taxon>Molossus</taxon>
    </lineage>
</organism>
<evidence type="ECO:0000313" key="3">
    <source>
        <dbReference type="EMBL" id="KAF6469777.1"/>
    </source>
</evidence>
<dbReference type="GO" id="GO:0005813">
    <property type="term" value="C:centrosome"/>
    <property type="evidence" value="ECO:0007669"/>
    <property type="project" value="TreeGrafter"/>
</dbReference>
<evidence type="ECO:0000313" key="4">
    <source>
        <dbReference type="Proteomes" id="UP000550707"/>
    </source>
</evidence>
<name>A0A7J8HBW6_MOLMO</name>
<keyword evidence="1" id="KW-0175">Coiled coil</keyword>
<evidence type="ECO:0000256" key="2">
    <source>
        <dbReference type="SAM" id="MobiDB-lite"/>
    </source>
</evidence>
<feature type="coiled-coil region" evidence="1">
    <location>
        <begin position="7"/>
        <end position="171"/>
    </location>
</feature>
<dbReference type="GO" id="GO:0051959">
    <property type="term" value="F:dynein light intermediate chain binding"/>
    <property type="evidence" value="ECO:0007669"/>
    <property type="project" value="TreeGrafter"/>
</dbReference>
<reference evidence="3 4" key="1">
    <citation type="journal article" date="2020" name="Nature">
        <title>Six reference-quality genomes reveal evolution of bat adaptations.</title>
        <authorList>
            <person name="Jebb D."/>
            <person name="Huang Z."/>
            <person name="Pippel M."/>
            <person name="Hughes G.M."/>
            <person name="Lavrichenko K."/>
            <person name="Devanna P."/>
            <person name="Winkler S."/>
            <person name="Jermiin L.S."/>
            <person name="Skirmuntt E.C."/>
            <person name="Katzourakis A."/>
            <person name="Burkitt-Gray L."/>
            <person name="Ray D.A."/>
            <person name="Sullivan K.A.M."/>
            <person name="Roscito J.G."/>
            <person name="Kirilenko B.M."/>
            <person name="Davalos L.M."/>
            <person name="Corthals A.P."/>
            <person name="Power M.L."/>
            <person name="Jones G."/>
            <person name="Ransome R.D."/>
            <person name="Dechmann D.K.N."/>
            <person name="Locatelli A.G."/>
            <person name="Puechmaille S.J."/>
            <person name="Fedrigo O."/>
            <person name="Jarvis E.D."/>
            <person name="Hiller M."/>
            <person name="Vernes S.C."/>
            <person name="Myers E.W."/>
            <person name="Teeling E.C."/>
        </authorList>
    </citation>
    <scope>NUCLEOTIDE SEQUENCE [LARGE SCALE GENOMIC DNA]</scope>
    <source>
        <strain evidence="3">MMolMol1</strain>
        <tissue evidence="3">Muscle</tissue>
    </source>
</reference>
<dbReference type="GO" id="GO:0031122">
    <property type="term" value="P:cytoplasmic microtubule organization"/>
    <property type="evidence" value="ECO:0007669"/>
    <property type="project" value="TreeGrafter"/>
</dbReference>
<dbReference type="Proteomes" id="UP000550707">
    <property type="component" value="Unassembled WGS sequence"/>
</dbReference>
<dbReference type="PANTHER" id="PTHR18947:SF31">
    <property type="entry name" value="PROTEIN DAPLE"/>
    <property type="match status" value="1"/>
</dbReference>
<evidence type="ECO:0000256" key="1">
    <source>
        <dbReference type="SAM" id="Coils"/>
    </source>
</evidence>
<proteinExistence type="predicted"/>
<gene>
    <name evidence="3" type="ORF">HJG59_011138</name>
</gene>
<feature type="compositionally biased region" description="Polar residues" evidence="2">
    <location>
        <begin position="491"/>
        <end position="513"/>
    </location>
</feature>
<feature type="region of interest" description="Disordered" evidence="2">
    <location>
        <begin position="483"/>
        <end position="541"/>
    </location>
</feature>
<accession>A0A7J8HBW6</accession>
<feature type="region of interest" description="Disordered" evidence="2">
    <location>
        <begin position="258"/>
        <end position="283"/>
    </location>
</feature>
<dbReference type="InParanoid" id="A0A7J8HBW6"/>
<dbReference type="EMBL" id="JACASF010000007">
    <property type="protein sequence ID" value="KAF6469777.1"/>
    <property type="molecule type" value="Genomic_DNA"/>
</dbReference>
<keyword evidence="4" id="KW-1185">Reference proteome</keyword>
<dbReference type="GO" id="GO:0008017">
    <property type="term" value="F:microtubule binding"/>
    <property type="evidence" value="ECO:0007669"/>
    <property type="project" value="TreeGrafter"/>
</dbReference>